<reference evidence="2 3" key="1">
    <citation type="submission" date="2018-11" db="EMBL/GenBank/DDBJ databases">
        <authorList>
            <consortium name="Pathogen Informatics"/>
        </authorList>
    </citation>
    <scope>NUCLEOTIDE SEQUENCE [LARGE SCALE GENOMIC DNA]</scope>
</reference>
<feature type="compositionally biased region" description="Low complexity" evidence="1">
    <location>
        <begin position="1"/>
        <end position="13"/>
    </location>
</feature>
<dbReference type="Proteomes" id="UP000281553">
    <property type="component" value="Unassembled WGS sequence"/>
</dbReference>
<gene>
    <name evidence="2" type="ORF">DILT_LOCUS1095</name>
</gene>
<evidence type="ECO:0000313" key="3">
    <source>
        <dbReference type="Proteomes" id="UP000281553"/>
    </source>
</evidence>
<feature type="region of interest" description="Disordered" evidence="1">
    <location>
        <begin position="1"/>
        <end position="45"/>
    </location>
</feature>
<sequence length="105" mass="10912">MPGSSFSSSCKRPSSVHRLVRRGWGSDQRKEIGAPTCESGISTGLRMERDVGGADSLRGGGTGMGAAGRVDGWVADSCNRKFVIVHSDDISAKDKQNSGSGATLV</sequence>
<organism evidence="2 3">
    <name type="scientific">Dibothriocephalus latus</name>
    <name type="common">Fish tapeworm</name>
    <name type="synonym">Diphyllobothrium latum</name>
    <dbReference type="NCBI Taxonomy" id="60516"/>
    <lineage>
        <taxon>Eukaryota</taxon>
        <taxon>Metazoa</taxon>
        <taxon>Spiralia</taxon>
        <taxon>Lophotrochozoa</taxon>
        <taxon>Platyhelminthes</taxon>
        <taxon>Cestoda</taxon>
        <taxon>Eucestoda</taxon>
        <taxon>Diphyllobothriidea</taxon>
        <taxon>Diphyllobothriidae</taxon>
        <taxon>Dibothriocephalus</taxon>
    </lineage>
</organism>
<protein>
    <submittedName>
        <fullName evidence="2">Uncharacterized protein</fullName>
    </submittedName>
</protein>
<proteinExistence type="predicted"/>
<dbReference type="EMBL" id="UYRU01006391">
    <property type="protein sequence ID" value="VDK39997.1"/>
    <property type="molecule type" value="Genomic_DNA"/>
</dbReference>
<evidence type="ECO:0000256" key="1">
    <source>
        <dbReference type="SAM" id="MobiDB-lite"/>
    </source>
</evidence>
<name>A0A3P6Q3T0_DIBLA</name>
<accession>A0A3P6Q3T0</accession>
<evidence type="ECO:0000313" key="2">
    <source>
        <dbReference type="EMBL" id="VDK39997.1"/>
    </source>
</evidence>
<dbReference type="AlphaFoldDB" id="A0A3P6Q3T0"/>
<keyword evidence="3" id="KW-1185">Reference proteome</keyword>